<keyword evidence="4" id="KW-1185">Reference proteome</keyword>
<evidence type="ECO:0000256" key="1">
    <source>
        <dbReference type="ARBA" id="ARBA00009199"/>
    </source>
</evidence>
<dbReference type="AlphaFoldDB" id="A0A3S4EIZ4"/>
<proteinExistence type="inferred from homology"/>
<dbReference type="Pfam" id="PF01425">
    <property type="entry name" value="Amidase"/>
    <property type="match status" value="1"/>
</dbReference>
<dbReference type="GO" id="GO:0047680">
    <property type="term" value="F:aryl-acylamidase activity"/>
    <property type="evidence" value="ECO:0007669"/>
    <property type="project" value="UniProtKB-EC"/>
</dbReference>
<gene>
    <name evidence="3" type="primary">aam</name>
    <name evidence="3" type="ORF">DEVEQU_00030</name>
</gene>
<dbReference type="OrthoDB" id="8438154at2"/>
<dbReference type="PANTHER" id="PTHR11895">
    <property type="entry name" value="TRANSAMIDASE"/>
    <property type="match status" value="1"/>
</dbReference>
<name>A0A3S4EIZ4_9HYPH</name>
<evidence type="ECO:0000259" key="2">
    <source>
        <dbReference type="Pfam" id="PF01425"/>
    </source>
</evidence>
<reference evidence="3 4" key="1">
    <citation type="submission" date="2018-12" db="EMBL/GenBank/DDBJ databases">
        <authorList>
            <person name="Criscuolo A."/>
        </authorList>
    </citation>
    <scope>NUCLEOTIDE SEQUENCE [LARGE SCALE GENOMIC DNA]</scope>
    <source>
        <strain evidence="3">ACIP1116281</strain>
    </source>
</reference>
<dbReference type="SUPFAM" id="SSF75304">
    <property type="entry name" value="Amidase signature (AS) enzymes"/>
    <property type="match status" value="1"/>
</dbReference>
<protein>
    <submittedName>
        <fullName evidence="3">Acylamidase</fullName>
        <ecNumber evidence="3">3.5.1.13</ecNumber>
    </submittedName>
</protein>
<feature type="domain" description="Amidase" evidence="2">
    <location>
        <begin position="2"/>
        <end position="403"/>
    </location>
</feature>
<sequence>MDRCAEVNGRLNAVVTFNPASESDAMASTARWQAGQALSPLDGVPITIKDNLLVQGLRTTWGSRAFADFVPDADEVPVSRLRRAGLVFIGKTNVPELTLQGYTDNALFGPTGNPWAPDLTPGGSSGGAAAAVAAGIGPLALCTDGGGSIRRPAAHTGQFGFKPSAGAVQRGKGFPALLGAFEVVGPIARSVPDIAAMMNILAPATGDPRHVAPSRILHVRSFNHQPVDPEIDRLVTEAAAALAIQGHVVVTVDSVDTFMPIDRIWPVVSSSGVAHLFDCHPELDALAGESIRAMAETGRVCSGGDYAAALAALEDMRHAFEALIDGYEMMLTPAIAAFSWEKEQSHPHSIAGVPVGPRGHALFTAFANALGLPAITIPTARGASGLPAGCQLIGQADGDRQLLAFAQAASGSQPADMPTL</sequence>
<accession>A0A3S4EIZ4</accession>
<dbReference type="Gene3D" id="3.90.1300.10">
    <property type="entry name" value="Amidase signature (AS) domain"/>
    <property type="match status" value="1"/>
</dbReference>
<dbReference type="EC" id="3.5.1.13" evidence="3"/>
<dbReference type="InterPro" id="IPR000120">
    <property type="entry name" value="Amidase"/>
</dbReference>
<dbReference type="InterPro" id="IPR023631">
    <property type="entry name" value="Amidase_dom"/>
</dbReference>
<dbReference type="EMBL" id="UZWD01000004">
    <property type="protein sequence ID" value="VDS02911.1"/>
    <property type="molecule type" value="Genomic_DNA"/>
</dbReference>
<dbReference type="PANTHER" id="PTHR11895:SF151">
    <property type="entry name" value="GLUTAMYL-TRNA(GLN) AMIDOTRANSFERASE SUBUNIT A"/>
    <property type="match status" value="1"/>
</dbReference>
<comment type="similarity">
    <text evidence="1">Belongs to the amidase family.</text>
</comment>
<dbReference type="Proteomes" id="UP000268844">
    <property type="component" value="Unassembled WGS sequence"/>
</dbReference>
<evidence type="ECO:0000313" key="3">
    <source>
        <dbReference type="EMBL" id="VDS02911.1"/>
    </source>
</evidence>
<organism evidence="3 4">
    <name type="scientific">Devosia equisanguinis</name>
    <dbReference type="NCBI Taxonomy" id="2490941"/>
    <lineage>
        <taxon>Bacteria</taxon>
        <taxon>Pseudomonadati</taxon>
        <taxon>Pseudomonadota</taxon>
        <taxon>Alphaproteobacteria</taxon>
        <taxon>Hyphomicrobiales</taxon>
        <taxon>Devosiaceae</taxon>
        <taxon>Devosia</taxon>
    </lineage>
</organism>
<evidence type="ECO:0000313" key="4">
    <source>
        <dbReference type="Proteomes" id="UP000268844"/>
    </source>
</evidence>
<dbReference type="InterPro" id="IPR036928">
    <property type="entry name" value="AS_sf"/>
</dbReference>
<keyword evidence="3" id="KW-0378">Hydrolase</keyword>